<dbReference type="Gene3D" id="3.30.450.20">
    <property type="entry name" value="PAS domain"/>
    <property type="match status" value="1"/>
</dbReference>
<dbReference type="SUPFAM" id="SSF141868">
    <property type="entry name" value="EAL domain-like"/>
    <property type="match status" value="1"/>
</dbReference>
<evidence type="ECO:0000256" key="1">
    <source>
        <dbReference type="ARBA" id="ARBA00001946"/>
    </source>
</evidence>
<gene>
    <name evidence="7" type="ORF">C2869_13665</name>
</gene>
<evidence type="ECO:0000259" key="3">
    <source>
        <dbReference type="PROSITE" id="PS50110"/>
    </source>
</evidence>
<accession>A0A2S0VTB5</accession>
<dbReference type="Proteomes" id="UP000244441">
    <property type="component" value="Chromosome"/>
</dbReference>
<comment type="cofactor">
    <cofactor evidence="1">
        <name>Mg(2+)</name>
        <dbReference type="ChEBI" id="CHEBI:18420"/>
    </cofactor>
</comment>
<dbReference type="SMART" id="SM00267">
    <property type="entry name" value="GGDEF"/>
    <property type="match status" value="1"/>
</dbReference>
<dbReference type="SMART" id="SM00448">
    <property type="entry name" value="REC"/>
    <property type="match status" value="2"/>
</dbReference>
<dbReference type="SUPFAM" id="SSF52172">
    <property type="entry name" value="CheY-like"/>
    <property type="match status" value="2"/>
</dbReference>
<sequence>MNILIILNSLNQVHDLENSLNSVSHSVTHVTDSTEAINYLKKHQVDLIITEIEIGKVDGWRLSRLVRSGVFPSHAELPIVVVVDDYCERLAEATARLFDINYVTSYAELGQITDTIEAVRRGEGQLNKLQKVLVIEDTQDTAELVKRMLRQNFEVEIAVDGEAGIARFHQEEYDIVLLDIMMPGMTGEQVIEVLLEINPNQVVIIMTAHGTVDLAEMMLEKGATDFIQKPFKAEQLRKVCDIASKREDFVVSNAQFAARSVELHDQQEKYQSLSKTHYRILDSLNTVVLELDTEGRLSFLNAAWQQCMSYPVSQSIGQYLLSYVAVSEANMRRNLELDIQMLISENRRSLCTEVKMTRRNNQSIWCELNLSPYFNQDGILVGLAGTLDDISERKKVEQNLQYVAVHDALTGLHNRYYFEKELENTAKVAQESDKTFQLLYLDLDHFKVINDSQGHHQGDLVLQEIARILSSKLRKEDILCRIGGDEFVYMLSSMNQAQATVFAQEICNAIAQSRFQYGDNVYKVSCSIGLSEINGLLHSADLYLQRADIAMFAAKNKGRNCVHTYRDEDKLTDQLKQGFEWAHKLQLALLEDNIEIHFQPIIDVKTREIEYYEALVRLIVEGKLVYPGEFIPSLEKAEDMNLLDRHVIGKTFSIMHKYPAVRKVAINLSAQAFANESLLSYIEEKLNEYQLNPSRVIFELTETDSLTNITATQRTVASLNQLGCAFSIDDFGTGFSTFSYLKQIPATSVKIDGSFVKDMLNDPIDAALVKAIHETAKALSKKTVAEFVEDEATLLELEQVGVHYAQGYHISKPKPVEQLGIVAESKLSASCESVDTSM</sequence>
<dbReference type="CDD" id="cd00130">
    <property type="entry name" value="PAS"/>
    <property type="match status" value="1"/>
</dbReference>
<dbReference type="SUPFAM" id="SSF55073">
    <property type="entry name" value="Nucleotide cyclase"/>
    <property type="match status" value="1"/>
</dbReference>
<dbReference type="PROSITE" id="PS50110">
    <property type="entry name" value="RESPONSE_REGULATORY"/>
    <property type="match status" value="2"/>
</dbReference>
<keyword evidence="2" id="KW-0597">Phosphoprotein</keyword>
<dbReference type="Pfam" id="PF00072">
    <property type="entry name" value="Response_reg"/>
    <property type="match status" value="1"/>
</dbReference>
<dbReference type="InterPro" id="IPR000014">
    <property type="entry name" value="PAS"/>
</dbReference>
<dbReference type="PROSITE" id="PS50887">
    <property type="entry name" value="GGDEF"/>
    <property type="match status" value="1"/>
</dbReference>
<dbReference type="EMBL" id="CP026604">
    <property type="protein sequence ID" value="AWB67422.1"/>
    <property type="molecule type" value="Genomic_DNA"/>
</dbReference>
<dbReference type="Gene3D" id="3.20.20.450">
    <property type="entry name" value="EAL domain"/>
    <property type="match status" value="1"/>
</dbReference>
<dbReference type="PROSITE" id="PS50883">
    <property type="entry name" value="EAL"/>
    <property type="match status" value="1"/>
</dbReference>
<feature type="domain" description="Response regulatory" evidence="3">
    <location>
        <begin position="2"/>
        <end position="120"/>
    </location>
</feature>
<dbReference type="Gene3D" id="3.40.50.2300">
    <property type="match status" value="2"/>
</dbReference>
<dbReference type="Pfam" id="PF00563">
    <property type="entry name" value="EAL"/>
    <property type="match status" value="1"/>
</dbReference>
<evidence type="ECO:0000259" key="5">
    <source>
        <dbReference type="PROSITE" id="PS50883"/>
    </source>
</evidence>
<dbReference type="CDD" id="cd01948">
    <property type="entry name" value="EAL"/>
    <property type="match status" value="1"/>
</dbReference>
<dbReference type="InterPro" id="IPR000700">
    <property type="entry name" value="PAS-assoc_C"/>
</dbReference>
<keyword evidence="8" id="KW-1185">Reference proteome</keyword>
<feature type="domain" description="EAL" evidence="5">
    <location>
        <begin position="578"/>
        <end position="827"/>
    </location>
</feature>
<name>A0A2S0VTB5_9ALTE</name>
<dbReference type="InterPro" id="IPR029787">
    <property type="entry name" value="Nucleotide_cyclase"/>
</dbReference>
<dbReference type="SUPFAM" id="SSF55785">
    <property type="entry name" value="PYP-like sensor domain (PAS domain)"/>
    <property type="match status" value="1"/>
</dbReference>
<dbReference type="InterPro" id="IPR000160">
    <property type="entry name" value="GGDEF_dom"/>
</dbReference>
<reference evidence="7 8" key="1">
    <citation type="submission" date="2018-01" db="EMBL/GenBank/DDBJ databases">
        <title>Genome sequence of a Cantenovulum-like bacteria.</title>
        <authorList>
            <person name="Tan W.R."/>
            <person name="Lau N.-S."/>
            <person name="Go F."/>
            <person name="Amirul A.-A.A."/>
        </authorList>
    </citation>
    <scope>NUCLEOTIDE SEQUENCE [LARGE SCALE GENOMIC DNA]</scope>
    <source>
        <strain evidence="7 8">CCB-QB4</strain>
    </source>
</reference>
<evidence type="ECO:0000313" key="7">
    <source>
        <dbReference type="EMBL" id="AWB67422.1"/>
    </source>
</evidence>
<dbReference type="Pfam" id="PF00989">
    <property type="entry name" value="PAS"/>
    <property type="match status" value="1"/>
</dbReference>
<dbReference type="GO" id="GO:0003824">
    <property type="term" value="F:catalytic activity"/>
    <property type="evidence" value="ECO:0007669"/>
    <property type="project" value="UniProtKB-ARBA"/>
</dbReference>
<dbReference type="InterPro" id="IPR001610">
    <property type="entry name" value="PAC"/>
</dbReference>
<dbReference type="InterPro" id="IPR001789">
    <property type="entry name" value="Sig_transdc_resp-reg_receiver"/>
</dbReference>
<dbReference type="SMART" id="SM00052">
    <property type="entry name" value="EAL"/>
    <property type="match status" value="1"/>
</dbReference>
<dbReference type="SMART" id="SM00086">
    <property type="entry name" value="PAC"/>
    <property type="match status" value="1"/>
</dbReference>
<dbReference type="InterPro" id="IPR052155">
    <property type="entry name" value="Biofilm_reg_signaling"/>
</dbReference>
<dbReference type="InterPro" id="IPR001633">
    <property type="entry name" value="EAL_dom"/>
</dbReference>
<dbReference type="InterPro" id="IPR035919">
    <property type="entry name" value="EAL_sf"/>
</dbReference>
<dbReference type="InterPro" id="IPR013767">
    <property type="entry name" value="PAS_fold"/>
</dbReference>
<dbReference type="NCBIfam" id="TIGR00254">
    <property type="entry name" value="GGDEF"/>
    <property type="match status" value="1"/>
</dbReference>
<dbReference type="CDD" id="cd01949">
    <property type="entry name" value="GGDEF"/>
    <property type="match status" value="1"/>
</dbReference>
<organism evidence="7 8">
    <name type="scientific">Saccharobesus litoralis</name>
    <dbReference type="NCBI Taxonomy" id="2172099"/>
    <lineage>
        <taxon>Bacteria</taxon>
        <taxon>Pseudomonadati</taxon>
        <taxon>Pseudomonadota</taxon>
        <taxon>Gammaproteobacteria</taxon>
        <taxon>Alteromonadales</taxon>
        <taxon>Alteromonadaceae</taxon>
        <taxon>Saccharobesus</taxon>
    </lineage>
</organism>
<dbReference type="PANTHER" id="PTHR44757:SF4">
    <property type="entry name" value="DIGUANYLATE CYCLASE DGCE-RELATED"/>
    <property type="match status" value="1"/>
</dbReference>
<protein>
    <submittedName>
        <fullName evidence="7">Diguanylate cyclase</fullName>
    </submittedName>
</protein>
<dbReference type="NCBIfam" id="TIGR00229">
    <property type="entry name" value="sensory_box"/>
    <property type="match status" value="1"/>
</dbReference>
<evidence type="ECO:0000259" key="6">
    <source>
        <dbReference type="PROSITE" id="PS50887"/>
    </source>
</evidence>
<dbReference type="KEGG" id="cate:C2869_13665"/>
<dbReference type="Pfam" id="PF00990">
    <property type="entry name" value="GGDEF"/>
    <property type="match status" value="1"/>
</dbReference>
<proteinExistence type="predicted"/>
<evidence type="ECO:0000256" key="2">
    <source>
        <dbReference type="PROSITE-ProRule" id="PRU00169"/>
    </source>
</evidence>
<dbReference type="InterPro" id="IPR035965">
    <property type="entry name" value="PAS-like_dom_sf"/>
</dbReference>
<dbReference type="CDD" id="cd00156">
    <property type="entry name" value="REC"/>
    <property type="match status" value="1"/>
</dbReference>
<feature type="domain" description="GGDEF" evidence="6">
    <location>
        <begin position="434"/>
        <end position="567"/>
    </location>
</feature>
<dbReference type="FunFam" id="3.30.70.270:FF:000001">
    <property type="entry name" value="Diguanylate cyclase domain protein"/>
    <property type="match status" value="1"/>
</dbReference>
<feature type="domain" description="Response regulatory" evidence="3">
    <location>
        <begin position="131"/>
        <end position="244"/>
    </location>
</feature>
<evidence type="ECO:0000313" key="8">
    <source>
        <dbReference type="Proteomes" id="UP000244441"/>
    </source>
</evidence>
<dbReference type="GO" id="GO:0000160">
    <property type="term" value="P:phosphorelay signal transduction system"/>
    <property type="evidence" value="ECO:0007669"/>
    <property type="project" value="InterPro"/>
</dbReference>
<dbReference type="InterPro" id="IPR011006">
    <property type="entry name" value="CheY-like_superfamily"/>
</dbReference>
<dbReference type="InterPro" id="IPR043128">
    <property type="entry name" value="Rev_trsase/Diguanyl_cyclase"/>
</dbReference>
<dbReference type="PROSITE" id="PS50113">
    <property type="entry name" value="PAC"/>
    <property type="match status" value="1"/>
</dbReference>
<comment type="caution">
    <text evidence="2">Lacks conserved residue(s) required for the propagation of feature annotation.</text>
</comment>
<dbReference type="RefSeq" id="WP_108603469.1">
    <property type="nucleotide sequence ID" value="NZ_CP026604.1"/>
</dbReference>
<dbReference type="PANTHER" id="PTHR44757">
    <property type="entry name" value="DIGUANYLATE CYCLASE DGCP"/>
    <property type="match status" value="1"/>
</dbReference>
<evidence type="ECO:0000259" key="4">
    <source>
        <dbReference type="PROSITE" id="PS50113"/>
    </source>
</evidence>
<dbReference type="GO" id="GO:0006355">
    <property type="term" value="P:regulation of DNA-templated transcription"/>
    <property type="evidence" value="ECO:0007669"/>
    <property type="project" value="InterPro"/>
</dbReference>
<dbReference type="AlphaFoldDB" id="A0A2S0VTB5"/>
<dbReference type="OrthoDB" id="9816034at2"/>
<dbReference type="Gene3D" id="3.30.70.270">
    <property type="match status" value="1"/>
</dbReference>
<feature type="domain" description="PAC" evidence="4">
    <location>
        <begin position="350"/>
        <end position="402"/>
    </location>
</feature>
<feature type="modified residue" description="4-aspartylphosphate" evidence="2">
    <location>
        <position position="179"/>
    </location>
</feature>